<evidence type="ECO:0000256" key="1">
    <source>
        <dbReference type="PROSITE-ProRule" id="PRU00339"/>
    </source>
</evidence>
<keyword evidence="4" id="KW-1185">Reference proteome</keyword>
<dbReference type="EMBL" id="CP019336">
    <property type="protein sequence ID" value="AUC23226.1"/>
    <property type="molecule type" value="Genomic_DNA"/>
</dbReference>
<proteinExistence type="predicted"/>
<sequence length="650" mass="75372">MPKRVNQHEIEDISRAKFQLALPRKWVFRDKSKDYGIDGEVELFDNAKTPQGLVFWVQLKATESTEKSIILNVDFSIETLQYYKTLDIPILLVRYSDSDDTIYVKWIHNVDLFFSKKEAKTFRIKLSEDDKWLETTNKKIENYLKKIRNLKSGLFSFPIPISIIIKETKINDTSKRIILTQLKKQLQEYTDFVTFSEDENSLIEITLSKKELKINISELSGCSFHSIDIIKKDNFSTEITKNILLGIAIGLIKLNQIEYAGKIIFENNLESILLEKTELLEFCLAPLFNSTFLKNTLSLVGKILDDEKFIGLNLMTQINLLLVSNSKSERINKIIEDFLKLRLEKTIVNTDKQQIGISHYNIGNHFSGRGEFEKSIYHYNLARKYAPIYLDQFYFFNEIASMLFRSGKYKMASKLYSKSLELKEDNSTMALYADSLMYAGEYTNALVYFNKYLDHSEKPVDEFLLKTICLQSIINDYGIEHQIRNGKEASKFADLSLIKKSENPITTLNKALKYDMLSGLAWFNLGISYTDIKDKYKATFSFTMAGLTQNNDIEAWRNATLCSFHSNESIALLPLIIKTAYFYNKEDYLEQLYIELENQIQTESINDIIEVIEQLLPKKEKLNDIPTVRILNPKGKFESIHEIIKGHNTV</sequence>
<gene>
    <name evidence="3" type="ORF">BTO15_14485</name>
</gene>
<dbReference type="InterPro" id="IPR011990">
    <property type="entry name" value="TPR-like_helical_dom_sf"/>
</dbReference>
<dbReference type="PROSITE" id="PS50005">
    <property type="entry name" value="TPR"/>
    <property type="match status" value="1"/>
</dbReference>
<reference evidence="3 4" key="1">
    <citation type="submission" date="2017-02" db="EMBL/GenBank/DDBJ databases">
        <title>Trade-off between light-utilization and light-protection in marine flavobacteria.</title>
        <authorList>
            <person name="Kumagai Y."/>
            <person name="Yoshizawa S."/>
            <person name="Kogure K."/>
            <person name="Iwasaki W."/>
        </authorList>
    </citation>
    <scope>NUCLEOTIDE SEQUENCE [LARGE SCALE GENOMIC DNA]</scope>
    <source>
        <strain evidence="3 4">KCTC 23670</strain>
    </source>
</reference>
<evidence type="ECO:0000259" key="2">
    <source>
        <dbReference type="Pfam" id="PF14280"/>
    </source>
</evidence>
<dbReference type="RefSeq" id="WP_340833446.1">
    <property type="nucleotide sequence ID" value="NZ_CP150667.1"/>
</dbReference>
<dbReference type="InterPro" id="IPR025375">
    <property type="entry name" value="DUF4365"/>
</dbReference>
<evidence type="ECO:0000313" key="4">
    <source>
        <dbReference type="Proteomes" id="UP000232721"/>
    </source>
</evidence>
<dbReference type="Gene3D" id="1.25.40.10">
    <property type="entry name" value="Tetratricopeptide repeat domain"/>
    <property type="match status" value="1"/>
</dbReference>
<name>A0ABN5F7X6_9FLAO</name>
<dbReference type="Proteomes" id="UP000232721">
    <property type="component" value="Chromosome"/>
</dbReference>
<protein>
    <recommendedName>
        <fullName evidence="2">DUF4365 domain-containing protein</fullName>
    </recommendedName>
</protein>
<feature type="domain" description="DUF4365" evidence="2">
    <location>
        <begin position="11"/>
        <end position="127"/>
    </location>
</feature>
<feature type="repeat" description="TPR" evidence="1">
    <location>
        <begin position="393"/>
        <end position="426"/>
    </location>
</feature>
<dbReference type="Pfam" id="PF14280">
    <property type="entry name" value="DUF4365"/>
    <property type="match status" value="1"/>
</dbReference>
<dbReference type="SUPFAM" id="SSF48452">
    <property type="entry name" value="TPR-like"/>
    <property type="match status" value="1"/>
</dbReference>
<organism evidence="3 4">
    <name type="scientific">Polaribacter sejongensis</name>
    <dbReference type="NCBI Taxonomy" id="985043"/>
    <lineage>
        <taxon>Bacteria</taxon>
        <taxon>Pseudomonadati</taxon>
        <taxon>Bacteroidota</taxon>
        <taxon>Flavobacteriia</taxon>
        <taxon>Flavobacteriales</taxon>
        <taxon>Flavobacteriaceae</taxon>
    </lineage>
</organism>
<keyword evidence="1" id="KW-0802">TPR repeat</keyword>
<evidence type="ECO:0000313" key="3">
    <source>
        <dbReference type="EMBL" id="AUC23226.1"/>
    </source>
</evidence>
<accession>A0ABN5F7X6</accession>
<dbReference type="SMART" id="SM00028">
    <property type="entry name" value="TPR"/>
    <property type="match status" value="3"/>
</dbReference>
<dbReference type="InterPro" id="IPR019734">
    <property type="entry name" value="TPR_rpt"/>
</dbReference>